<dbReference type="EMBL" id="RBNL01001144">
    <property type="protein sequence ID" value="RML92824.1"/>
    <property type="molecule type" value="Genomic_DNA"/>
</dbReference>
<dbReference type="Proteomes" id="UP000282378">
    <property type="component" value="Unassembled WGS sequence"/>
</dbReference>
<protein>
    <submittedName>
        <fullName evidence="1">Uncharacterized protein</fullName>
    </submittedName>
</protein>
<dbReference type="AlphaFoldDB" id="A0A3M2ZX77"/>
<organism evidence="1 2">
    <name type="scientific">Pseudomonas syringae pv. maculicola</name>
    <dbReference type="NCBI Taxonomy" id="59511"/>
    <lineage>
        <taxon>Bacteria</taxon>
        <taxon>Pseudomonadati</taxon>
        <taxon>Pseudomonadota</taxon>
        <taxon>Gammaproteobacteria</taxon>
        <taxon>Pseudomonadales</taxon>
        <taxon>Pseudomonadaceae</taxon>
        <taxon>Pseudomonas</taxon>
    </lineage>
</organism>
<gene>
    <name evidence="1" type="ORF">APX70_00094</name>
</gene>
<reference evidence="1 2" key="1">
    <citation type="submission" date="2018-08" db="EMBL/GenBank/DDBJ databases">
        <title>Recombination of ecologically and evolutionarily significant loci maintains genetic cohesion in the Pseudomonas syringae species complex.</title>
        <authorList>
            <person name="Dillon M."/>
            <person name="Thakur S."/>
            <person name="Almeida R.N.D."/>
            <person name="Weir B.S."/>
            <person name="Guttman D.S."/>
        </authorList>
    </citation>
    <scope>NUCLEOTIDE SEQUENCE [LARGE SCALE GENOMIC DNA]</scope>
    <source>
        <strain evidence="1 2">88_10</strain>
    </source>
</reference>
<sequence>MNIRHDIGKMNYYQRIHPPTTIGKDGLIGMITSAEKEKPFIQTIPKLGPRHDSFA</sequence>
<name>A0A3M2ZX77_PSEYM</name>
<comment type="caution">
    <text evidence="1">The sequence shown here is derived from an EMBL/GenBank/DDBJ whole genome shotgun (WGS) entry which is preliminary data.</text>
</comment>
<evidence type="ECO:0000313" key="1">
    <source>
        <dbReference type="EMBL" id="RML92824.1"/>
    </source>
</evidence>
<evidence type="ECO:0000313" key="2">
    <source>
        <dbReference type="Proteomes" id="UP000282378"/>
    </source>
</evidence>
<accession>A0A3M2ZX77</accession>
<proteinExistence type="predicted"/>